<feature type="domain" description="CRAL-TRIO" evidence="2">
    <location>
        <begin position="157"/>
        <end position="317"/>
    </location>
</feature>
<accession>A0A8J6H490</accession>
<dbReference type="Pfam" id="PF00650">
    <property type="entry name" value="CRAL_TRIO"/>
    <property type="match status" value="1"/>
</dbReference>
<dbReference type="GO" id="GO:0016020">
    <property type="term" value="C:membrane"/>
    <property type="evidence" value="ECO:0007669"/>
    <property type="project" value="TreeGrafter"/>
</dbReference>
<dbReference type="PANTHER" id="PTHR10174:SF230">
    <property type="entry name" value="ALPHA-TOCOPHEROL TRANSFER PROTEIN-LIKE"/>
    <property type="match status" value="1"/>
</dbReference>
<dbReference type="InterPro" id="IPR036273">
    <property type="entry name" value="CRAL/TRIO_N_dom_sf"/>
</dbReference>
<dbReference type="InterPro" id="IPR001251">
    <property type="entry name" value="CRAL-TRIO_dom"/>
</dbReference>
<feature type="region of interest" description="Disordered" evidence="1">
    <location>
        <begin position="338"/>
        <end position="357"/>
    </location>
</feature>
<protein>
    <recommendedName>
        <fullName evidence="2">CRAL-TRIO domain-containing protein</fullName>
    </recommendedName>
</protein>
<dbReference type="GO" id="GO:1902936">
    <property type="term" value="F:phosphatidylinositol bisphosphate binding"/>
    <property type="evidence" value="ECO:0007669"/>
    <property type="project" value="TreeGrafter"/>
</dbReference>
<dbReference type="SMART" id="SM00516">
    <property type="entry name" value="SEC14"/>
    <property type="match status" value="1"/>
</dbReference>
<gene>
    <name evidence="4" type="ORF">GEV33_014945</name>
    <name evidence="3" type="ORF">GEV33_014951</name>
</gene>
<evidence type="ECO:0000259" key="2">
    <source>
        <dbReference type="PROSITE" id="PS50191"/>
    </source>
</evidence>
<dbReference type="InterPro" id="IPR036865">
    <property type="entry name" value="CRAL-TRIO_dom_sf"/>
</dbReference>
<reference evidence="3" key="2">
    <citation type="submission" date="2021-08" db="EMBL/GenBank/DDBJ databases">
        <authorList>
            <person name="Eriksson T."/>
        </authorList>
    </citation>
    <scope>NUCLEOTIDE SEQUENCE</scope>
    <source>
        <strain evidence="3">Stoneville</strain>
        <tissue evidence="3">Whole head</tissue>
    </source>
</reference>
<dbReference type="Gene3D" id="3.40.525.10">
    <property type="entry name" value="CRAL-TRIO lipid binding domain"/>
    <property type="match status" value="1"/>
</dbReference>
<dbReference type="AlphaFoldDB" id="A0A8J6H490"/>
<dbReference type="Proteomes" id="UP000719412">
    <property type="component" value="Unassembled WGS sequence"/>
</dbReference>
<evidence type="ECO:0000313" key="4">
    <source>
        <dbReference type="EMBL" id="KAH0807846.1"/>
    </source>
</evidence>
<name>A0A8J6H490_TENMO</name>
<sequence length="370" mass="42473">MFQFRVTYTLVSSYRISKVGQFHQVDPIWVRSVWDGAVDVVGIAKAGSTTQCWFIRSAVVEQYAMNLIQPTPEQQVHIRKTFNEDVNTRDRDLEAIKEWLRKEPHLPDTWDDCRIMTFLRGCNFSLEKTKRKLDMYFTMRAAIPEFFADRDITRPELQEILKLMRTVVMPGVTADGKRVTVAGATASDFETPDIANFMKIVLMIGDFRLKAEQVGVAGDIYVLDASVALLKHFLKVSPTIVKKFFVCIQEAYPVKVKEVHVINATPFVDFIIKWVSPFLKEKIRKRIHVHPDLDSLFKVVPKDMVPEEFGGTAGKVQGYMDMWIQALKDETAWFKEQESVKADESRRPGKPTSHEELFGLDGSFKQLTID</sequence>
<dbReference type="SUPFAM" id="SSF52087">
    <property type="entry name" value="CRAL/TRIO domain"/>
    <property type="match status" value="1"/>
</dbReference>
<evidence type="ECO:0000313" key="3">
    <source>
        <dbReference type="EMBL" id="KAH0807840.1"/>
    </source>
</evidence>
<dbReference type="EMBL" id="JABDTM020029614">
    <property type="protein sequence ID" value="KAH0807840.1"/>
    <property type="molecule type" value="Genomic_DNA"/>
</dbReference>
<dbReference type="PROSITE" id="PS50191">
    <property type="entry name" value="CRAL_TRIO"/>
    <property type="match status" value="1"/>
</dbReference>
<dbReference type="PANTHER" id="PTHR10174">
    <property type="entry name" value="ALPHA-TOCOPHEROL TRANSFER PROTEIN-RELATED"/>
    <property type="match status" value="1"/>
</dbReference>
<comment type="caution">
    <text evidence="3">The sequence shown here is derived from an EMBL/GenBank/DDBJ whole genome shotgun (WGS) entry which is preliminary data.</text>
</comment>
<keyword evidence="5" id="KW-1185">Reference proteome</keyword>
<dbReference type="PRINTS" id="PR00180">
    <property type="entry name" value="CRETINALDHBP"/>
</dbReference>
<dbReference type="EMBL" id="JABDTM020029612">
    <property type="protein sequence ID" value="KAH0807846.1"/>
    <property type="molecule type" value="Genomic_DNA"/>
</dbReference>
<reference evidence="3" key="1">
    <citation type="journal article" date="2020" name="J Insects Food Feed">
        <title>The yellow mealworm (Tenebrio molitor) genome: a resource for the emerging insects as food and feed industry.</title>
        <authorList>
            <person name="Eriksson T."/>
            <person name="Andere A."/>
            <person name="Kelstrup H."/>
            <person name="Emery V."/>
            <person name="Picard C."/>
        </authorList>
    </citation>
    <scope>NUCLEOTIDE SEQUENCE</scope>
    <source>
        <strain evidence="3">Stoneville</strain>
        <tissue evidence="3">Whole head</tissue>
    </source>
</reference>
<evidence type="ECO:0000256" key="1">
    <source>
        <dbReference type="SAM" id="MobiDB-lite"/>
    </source>
</evidence>
<dbReference type="SUPFAM" id="SSF46938">
    <property type="entry name" value="CRAL/TRIO N-terminal domain"/>
    <property type="match status" value="1"/>
</dbReference>
<organism evidence="3 5">
    <name type="scientific">Tenebrio molitor</name>
    <name type="common">Yellow mealworm beetle</name>
    <dbReference type="NCBI Taxonomy" id="7067"/>
    <lineage>
        <taxon>Eukaryota</taxon>
        <taxon>Metazoa</taxon>
        <taxon>Ecdysozoa</taxon>
        <taxon>Arthropoda</taxon>
        <taxon>Hexapoda</taxon>
        <taxon>Insecta</taxon>
        <taxon>Pterygota</taxon>
        <taxon>Neoptera</taxon>
        <taxon>Endopterygota</taxon>
        <taxon>Coleoptera</taxon>
        <taxon>Polyphaga</taxon>
        <taxon>Cucujiformia</taxon>
        <taxon>Tenebrionidae</taxon>
        <taxon>Tenebrio</taxon>
    </lineage>
</organism>
<proteinExistence type="predicted"/>
<evidence type="ECO:0000313" key="5">
    <source>
        <dbReference type="Proteomes" id="UP000719412"/>
    </source>
</evidence>
<dbReference type="CDD" id="cd00170">
    <property type="entry name" value="SEC14"/>
    <property type="match status" value="1"/>
</dbReference>
<dbReference type="Gene3D" id="1.10.8.20">
    <property type="entry name" value="N-terminal domain of phosphatidylinositol transfer protein sec14p"/>
    <property type="match status" value="1"/>
</dbReference>